<dbReference type="GO" id="GO:0003677">
    <property type="term" value="F:DNA binding"/>
    <property type="evidence" value="ECO:0007669"/>
    <property type="project" value="UniProtKB-UniRule"/>
</dbReference>
<dbReference type="PANTHER" id="PTHR30349:SF64">
    <property type="entry name" value="PROPHAGE INTEGRASE INTD-RELATED"/>
    <property type="match status" value="1"/>
</dbReference>
<dbReference type="GO" id="GO:0006310">
    <property type="term" value="P:DNA recombination"/>
    <property type="evidence" value="ECO:0007669"/>
    <property type="project" value="UniProtKB-KW"/>
</dbReference>
<dbReference type="Gene3D" id="1.10.443.10">
    <property type="entry name" value="Intergrase catalytic core"/>
    <property type="match status" value="1"/>
</dbReference>
<dbReference type="InterPro" id="IPR002104">
    <property type="entry name" value="Integrase_catalytic"/>
</dbReference>
<dbReference type="GO" id="GO:0015074">
    <property type="term" value="P:DNA integration"/>
    <property type="evidence" value="ECO:0007669"/>
    <property type="project" value="UniProtKB-KW"/>
</dbReference>
<dbReference type="AlphaFoldDB" id="A0A941IRQ1"/>
<evidence type="ECO:0000256" key="3">
    <source>
        <dbReference type="ARBA" id="ARBA00023125"/>
    </source>
</evidence>
<feature type="domain" description="Core-binding (CB)" evidence="8">
    <location>
        <begin position="79"/>
        <end position="158"/>
    </location>
</feature>
<keyword evidence="3 5" id="KW-0238">DNA-binding</keyword>
<evidence type="ECO:0000313" key="9">
    <source>
        <dbReference type="EMBL" id="MBR7832496.1"/>
    </source>
</evidence>
<dbReference type="EMBL" id="JAGSOG010000011">
    <property type="protein sequence ID" value="MBR7832496.1"/>
    <property type="molecule type" value="Genomic_DNA"/>
</dbReference>
<evidence type="ECO:0000256" key="4">
    <source>
        <dbReference type="ARBA" id="ARBA00023172"/>
    </source>
</evidence>
<proteinExistence type="inferred from homology"/>
<dbReference type="InterPro" id="IPR010998">
    <property type="entry name" value="Integrase_recombinase_N"/>
</dbReference>
<evidence type="ECO:0000259" key="8">
    <source>
        <dbReference type="PROSITE" id="PS51900"/>
    </source>
</evidence>
<evidence type="ECO:0000256" key="2">
    <source>
        <dbReference type="ARBA" id="ARBA00022908"/>
    </source>
</evidence>
<comment type="caution">
    <text evidence="9">The sequence shown here is derived from an EMBL/GenBank/DDBJ whole genome shotgun (WGS) entry which is preliminary data.</text>
</comment>
<comment type="similarity">
    <text evidence="1">Belongs to the 'phage' integrase family.</text>
</comment>
<dbReference type="InterPro" id="IPR050090">
    <property type="entry name" value="Tyrosine_recombinase_XerCD"/>
</dbReference>
<evidence type="ECO:0000256" key="6">
    <source>
        <dbReference type="SAM" id="MobiDB-lite"/>
    </source>
</evidence>
<gene>
    <name evidence="9" type="ORF">KDL01_04460</name>
</gene>
<dbReference type="RefSeq" id="WP_212527021.1">
    <property type="nucleotide sequence ID" value="NZ_JAGSOG010000011.1"/>
</dbReference>
<dbReference type="CDD" id="cd01189">
    <property type="entry name" value="INT_ICEBs1_C_like"/>
    <property type="match status" value="1"/>
</dbReference>
<reference evidence="9" key="1">
    <citation type="submission" date="2021-04" db="EMBL/GenBank/DDBJ databases">
        <title>Genome based classification of Actinospica acidithermotolerans sp. nov., an actinobacterium isolated from an Indonesian hot spring.</title>
        <authorList>
            <person name="Kusuma A.B."/>
            <person name="Putra K.E."/>
            <person name="Nafisah S."/>
            <person name="Loh J."/>
            <person name="Nouioui I."/>
            <person name="Goodfellow M."/>
        </authorList>
    </citation>
    <scope>NUCLEOTIDE SEQUENCE</scope>
    <source>
        <strain evidence="9">CSCA 57</strain>
    </source>
</reference>
<dbReference type="InterPro" id="IPR011010">
    <property type="entry name" value="DNA_brk_join_enz"/>
</dbReference>
<dbReference type="PROSITE" id="PS51900">
    <property type="entry name" value="CB"/>
    <property type="match status" value="1"/>
</dbReference>
<keyword evidence="2" id="KW-0229">DNA integration</keyword>
<dbReference type="Pfam" id="PF00589">
    <property type="entry name" value="Phage_integrase"/>
    <property type="match status" value="1"/>
</dbReference>
<organism evidence="9 10">
    <name type="scientific">Actinospica durhamensis</name>
    <dbReference type="NCBI Taxonomy" id="1508375"/>
    <lineage>
        <taxon>Bacteria</taxon>
        <taxon>Bacillati</taxon>
        <taxon>Actinomycetota</taxon>
        <taxon>Actinomycetes</taxon>
        <taxon>Catenulisporales</taxon>
        <taxon>Actinospicaceae</taxon>
        <taxon>Actinospica</taxon>
    </lineage>
</organism>
<dbReference type="PROSITE" id="PS51898">
    <property type="entry name" value="TYR_RECOMBINASE"/>
    <property type="match status" value="1"/>
</dbReference>
<keyword evidence="10" id="KW-1185">Reference proteome</keyword>
<feature type="compositionally biased region" description="Basic and acidic residues" evidence="6">
    <location>
        <begin position="1"/>
        <end position="29"/>
    </location>
</feature>
<evidence type="ECO:0000256" key="1">
    <source>
        <dbReference type="ARBA" id="ARBA00008857"/>
    </source>
</evidence>
<evidence type="ECO:0000313" key="10">
    <source>
        <dbReference type="Proteomes" id="UP000675781"/>
    </source>
</evidence>
<keyword evidence="4" id="KW-0233">DNA recombination</keyword>
<name>A0A941IRQ1_9ACTN</name>
<dbReference type="Gene3D" id="1.10.150.130">
    <property type="match status" value="1"/>
</dbReference>
<dbReference type="InterPro" id="IPR013762">
    <property type="entry name" value="Integrase-like_cat_sf"/>
</dbReference>
<evidence type="ECO:0000256" key="5">
    <source>
        <dbReference type="PROSITE-ProRule" id="PRU01248"/>
    </source>
</evidence>
<evidence type="ECO:0000259" key="7">
    <source>
        <dbReference type="PROSITE" id="PS51898"/>
    </source>
</evidence>
<accession>A0A941IRQ1</accession>
<dbReference type="InterPro" id="IPR004107">
    <property type="entry name" value="Integrase_SAM-like_N"/>
</dbReference>
<sequence>MSRPKPDHAECKEHKSKTERLVPTKDHGSGMRWQVRWRDMAGKQVKENFAKKTDADKRANDVESDLRRGRYVDPKLGRQSFAAAAQQWAKNAPHRPSTAARVERAMRIHILPILGHLPIAGIQRSDIQGWVKDRTAVLAPSTLGVNYSYIVSVFKLAEFDNIIGTNPCKKITLPEDVRPEAEPLPLDVVEALIEAVYPRYRALLKLAAGSGLRQGELFALEVEHINFLKREVRVRQQFVHPDEGGPSYLSAPKTKQSYRTVPLAKSIIDELAAHLAEFPARTVLVDDRTDPRKPVERPARLVFTNSLGKPIQRGAWSKTWESAVRKADAFFEKSGSDTRVPDEATMHGFRHFFASVLIAARESVKIVQKRMGHAKPSITLDTYSHLWPDAEDTSREAVEAVFGSSARKVPSASTISTGAQVRRIG</sequence>
<dbReference type="PANTHER" id="PTHR30349">
    <property type="entry name" value="PHAGE INTEGRASE-RELATED"/>
    <property type="match status" value="1"/>
</dbReference>
<dbReference type="Proteomes" id="UP000675781">
    <property type="component" value="Unassembled WGS sequence"/>
</dbReference>
<feature type="region of interest" description="Disordered" evidence="6">
    <location>
        <begin position="1"/>
        <end position="31"/>
    </location>
</feature>
<protein>
    <submittedName>
        <fullName evidence="9">Site-specific integrase</fullName>
    </submittedName>
</protein>
<dbReference type="InterPro" id="IPR044068">
    <property type="entry name" value="CB"/>
</dbReference>
<dbReference type="Pfam" id="PF14659">
    <property type="entry name" value="Phage_int_SAM_3"/>
    <property type="match status" value="1"/>
</dbReference>
<feature type="domain" description="Tyr recombinase" evidence="7">
    <location>
        <begin position="179"/>
        <end position="399"/>
    </location>
</feature>
<dbReference type="SUPFAM" id="SSF56349">
    <property type="entry name" value="DNA breaking-rejoining enzymes"/>
    <property type="match status" value="1"/>
</dbReference>